<gene>
    <name evidence="7" type="ORF">CGOC_LOCUS11443</name>
</gene>
<evidence type="ECO:0000256" key="5">
    <source>
        <dbReference type="ARBA" id="ARBA00023285"/>
    </source>
</evidence>
<evidence type="ECO:0000256" key="2">
    <source>
        <dbReference type="ARBA" id="ARBA00008465"/>
    </source>
</evidence>
<protein>
    <recommendedName>
        <fullName evidence="6">Methylmalonyl-CoA mutase alpha/beta chain catalytic domain-containing protein</fullName>
    </recommendedName>
</protein>
<evidence type="ECO:0000313" key="7">
    <source>
        <dbReference type="EMBL" id="VDN30079.1"/>
    </source>
</evidence>
<dbReference type="InterPro" id="IPR036724">
    <property type="entry name" value="Cobalamin-bd_sf"/>
</dbReference>
<organism evidence="7 8">
    <name type="scientific">Cylicostephanus goldi</name>
    <name type="common">Nematode worm</name>
    <dbReference type="NCBI Taxonomy" id="71465"/>
    <lineage>
        <taxon>Eukaryota</taxon>
        <taxon>Metazoa</taxon>
        <taxon>Ecdysozoa</taxon>
        <taxon>Nematoda</taxon>
        <taxon>Chromadorea</taxon>
        <taxon>Rhabditida</taxon>
        <taxon>Rhabditina</taxon>
        <taxon>Rhabditomorpha</taxon>
        <taxon>Strongyloidea</taxon>
        <taxon>Strongylidae</taxon>
        <taxon>Cylicostephanus</taxon>
    </lineage>
</organism>
<keyword evidence="4" id="KW-0413">Isomerase</keyword>
<dbReference type="Gene3D" id="3.20.20.240">
    <property type="entry name" value="Methylmalonyl-CoA mutase"/>
    <property type="match status" value="1"/>
</dbReference>
<evidence type="ECO:0000256" key="1">
    <source>
        <dbReference type="ARBA" id="ARBA00001922"/>
    </source>
</evidence>
<evidence type="ECO:0000313" key="8">
    <source>
        <dbReference type="Proteomes" id="UP000271889"/>
    </source>
</evidence>
<proteinExistence type="inferred from homology"/>
<dbReference type="PANTHER" id="PTHR48101:SF4">
    <property type="entry name" value="METHYLMALONYL-COA MUTASE, MITOCHONDRIAL"/>
    <property type="match status" value="1"/>
</dbReference>
<keyword evidence="3" id="KW-0846">Cobalamin</keyword>
<name>A0A3P7QIH7_CYLGO</name>
<evidence type="ECO:0000259" key="6">
    <source>
        <dbReference type="Pfam" id="PF01642"/>
    </source>
</evidence>
<accession>A0A3P7QIH7</accession>
<dbReference type="GO" id="GO:0046872">
    <property type="term" value="F:metal ion binding"/>
    <property type="evidence" value="ECO:0007669"/>
    <property type="project" value="InterPro"/>
</dbReference>
<dbReference type="InterPro" id="IPR006099">
    <property type="entry name" value="MeMalonylCoA_mutase_a/b_cat"/>
</dbReference>
<comment type="cofactor">
    <cofactor evidence="1">
        <name>adenosylcob(III)alamin</name>
        <dbReference type="ChEBI" id="CHEBI:18408"/>
    </cofactor>
</comment>
<dbReference type="SUPFAM" id="SSF52242">
    <property type="entry name" value="Cobalamin (vitamin B12)-binding domain"/>
    <property type="match status" value="1"/>
</dbReference>
<dbReference type="AlphaFoldDB" id="A0A3P7QIH7"/>
<feature type="domain" description="Methylmalonyl-CoA mutase alpha/beta chain catalytic" evidence="6">
    <location>
        <begin position="11"/>
        <end position="140"/>
    </location>
</feature>
<dbReference type="Proteomes" id="UP000271889">
    <property type="component" value="Unassembled WGS sequence"/>
</dbReference>
<sequence length="197" mass="21927">MKTSLIFFNLQIIAEVDELGGMAKAVASGMAKTKIEESAAKKQARIDSGKDVIVGVNKYQTDEKTQFEVLKVDNKKVAESQFHRLEQLRNSRNHHDVDRTLDALTKGAAGKENLLALAVEAARARCTVGEISLAMEKVFTRIHFQNQSEFFQLNERIKKFAEKEGRQPRIMVTKMGQDGHDRGAKVIASAFADFGMG</sequence>
<dbReference type="InterPro" id="IPR016176">
    <property type="entry name" value="Cbl-dep_enz_cat"/>
</dbReference>
<dbReference type="GO" id="GO:0005739">
    <property type="term" value="C:mitochondrion"/>
    <property type="evidence" value="ECO:0007669"/>
    <property type="project" value="TreeGrafter"/>
</dbReference>
<dbReference type="EMBL" id="UYRV01116443">
    <property type="protein sequence ID" value="VDN30079.1"/>
    <property type="molecule type" value="Genomic_DNA"/>
</dbReference>
<dbReference type="PANTHER" id="PTHR48101">
    <property type="entry name" value="METHYLMALONYL-COA MUTASE, MITOCHONDRIAL-RELATED"/>
    <property type="match status" value="1"/>
</dbReference>
<dbReference type="OrthoDB" id="198977at2759"/>
<dbReference type="Pfam" id="PF01642">
    <property type="entry name" value="MM_CoA_mutase"/>
    <property type="match status" value="1"/>
</dbReference>
<reference evidence="7 8" key="1">
    <citation type="submission" date="2018-11" db="EMBL/GenBank/DDBJ databases">
        <authorList>
            <consortium name="Pathogen Informatics"/>
        </authorList>
    </citation>
    <scope>NUCLEOTIDE SEQUENCE [LARGE SCALE GENOMIC DNA]</scope>
</reference>
<keyword evidence="8" id="KW-1185">Reference proteome</keyword>
<dbReference type="GO" id="GO:0031419">
    <property type="term" value="F:cobalamin binding"/>
    <property type="evidence" value="ECO:0007669"/>
    <property type="project" value="UniProtKB-KW"/>
</dbReference>
<dbReference type="GO" id="GO:0004494">
    <property type="term" value="F:methylmalonyl-CoA mutase activity"/>
    <property type="evidence" value="ECO:0007669"/>
    <property type="project" value="UniProtKB-EC"/>
</dbReference>
<keyword evidence="5" id="KW-0170">Cobalt</keyword>
<dbReference type="GO" id="GO:0019678">
    <property type="term" value="P:propionate metabolic process, methylmalonyl pathway"/>
    <property type="evidence" value="ECO:0007669"/>
    <property type="project" value="TreeGrafter"/>
</dbReference>
<comment type="similarity">
    <text evidence="2">Belongs to the methylmalonyl-CoA mutase family.</text>
</comment>
<evidence type="ECO:0000256" key="3">
    <source>
        <dbReference type="ARBA" id="ARBA00022628"/>
    </source>
</evidence>
<dbReference type="Gene3D" id="3.40.50.280">
    <property type="entry name" value="Cobalamin-binding domain"/>
    <property type="match status" value="1"/>
</dbReference>
<evidence type="ECO:0000256" key="4">
    <source>
        <dbReference type="ARBA" id="ARBA00023235"/>
    </source>
</evidence>
<dbReference type="SUPFAM" id="SSF51703">
    <property type="entry name" value="Cobalamin (vitamin B12)-dependent enzymes"/>
    <property type="match status" value="1"/>
</dbReference>